<feature type="domain" description="Carbohydrate kinase PfkB" evidence="7">
    <location>
        <begin position="17"/>
        <end position="295"/>
    </location>
</feature>
<proteinExistence type="inferred from homology"/>
<reference evidence="8" key="1">
    <citation type="submission" date="2022-03" db="EMBL/GenBank/DDBJ databases">
        <title>Proposal of a novel genus Dryocolo and two novel species.</title>
        <authorList>
            <person name="Maddock D.W."/>
            <person name="Brady C.L."/>
            <person name="Denman S."/>
            <person name="Arnold D."/>
        </authorList>
    </citation>
    <scope>NUCLEOTIDE SEQUENCE</scope>
    <source>
        <strain evidence="8">H6W4</strain>
    </source>
</reference>
<keyword evidence="5" id="KW-0067">ATP-binding</keyword>
<evidence type="ECO:0000313" key="9">
    <source>
        <dbReference type="Proteomes" id="UP001150641"/>
    </source>
</evidence>
<dbReference type="InterPro" id="IPR002139">
    <property type="entry name" value="Ribo/fructo_kinase"/>
</dbReference>
<dbReference type="Gene3D" id="3.40.1190.20">
    <property type="match status" value="1"/>
</dbReference>
<evidence type="ECO:0000256" key="1">
    <source>
        <dbReference type="ARBA" id="ARBA00010688"/>
    </source>
</evidence>
<dbReference type="PANTHER" id="PTHR43085">
    <property type="entry name" value="HEXOKINASE FAMILY MEMBER"/>
    <property type="match status" value="1"/>
</dbReference>
<accession>A0A9X2W9F6</accession>
<evidence type="ECO:0000256" key="6">
    <source>
        <dbReference type="RuleBase" id="RU003704"/>
    </source>
</evidence>
<dbReference type="PROSITE" id="PS00584">
    <property type="entry name" value="PFKB_KINASES_2"/>
    <property type="match status" value="1"/>
</dbReference>
<dbReference type="AlphaFoldDB" id="A0A9X2W9F6"/>
<dbReference type="InterPro" id="IPR011611">
    <property type="entry name" value="PfkB_dom"/>
</dbReference>
<dbReference type="GO" id="GO:0008865">
    <property type="term" value="F:fructokinase activity"/>
    <property type="evidence" value="ECO:0007669"/>
    <property type="project" value="UniProtKB-ARBA"/>
</dbReference>
<keyword evidence="3" id="KW-0547">Nucleotide-binding</keyword>
<dbReference type="PRINTS" id="PR00990">
    <property type="entry name" value="RIBOKINASE"/>
</dbReference>
<dbReference type="PANTHER" id="PTHR43085:SF1">
    <property type="entry name" value="PSEUDOURIDINE KINASE-RELATED"/>
    <property type="match status" value="1"/>
</dbReference>
<organism evidence="8 9">
    <name type="scientific">Dryocola boscaweniae</name>
    <dbReference type="NCBI Taxonomy" id="2925397"/>
    <lineage>
        <taxon>Bacteria</taxon>
        <taxon>Pseudomonadati</taxon>
        <taxon>Pseudomonadota</taxon>
        <taxon>Gammaproteobacteria</taxon>
        <taxon>Enterobacterales</taxon>
        <taxon>Enterobacteriaceae</taxon>
        <taxon>Dryocola</taxon>
    </lineage>
</organism>
<evidence type="ECO:0000259" key="7">
    <source>
        <dbReference type="Pfam" id="PF00294"/>
    </source>
</evidence>
<keyword evidence="2 6" id="KW-0808">Transferase</keyword>
<sequence length="306" mass="32738">MKIWSLGDAVVDLLPLEGMRFEACAGGAPVNVAVGASRLGLESGFIGRVGDDPFGKFMRRTLLQFGVDTRHMEVDERYRTSTVVVTLAEKGEREFTFLVNPSADQFLSPAALPEFGADLLHYCSLALVAEQCRHTVSEAITRLHQADGLVSFDVNLRAQQWADPQVMFDAVDAFARQADVLKLSEEEALWLTQTATVNEALEALRAYPAALKLVTQGEKGGVAIWQDKRYAYAGFVVDSIDTTGAGDAFMAGLLAGIARLGMPSTPRELASLLTQASACGALATTHKGAVAAAPDAAMLASFIARQ</sequence>
<dbReference type="GO" id="GO:0006000">
    <property type="term" value="P:fructose metabolic process"/>
    <property type="evidence" value="ECO:0007669"/>
    <property type="project" value="UniProtKB-ARBA"/>
</dbReference>
<dbReference type="InterPro" id="IPR029056">
    <property type="entry name" value="Ribokinase-like"/>
</dbReference>
<evidence type="ECO:0000256" key="4">
    <source>
        <dbReference type="ARBA" id="ARBA00022777"/>
    </source>
</evidence>
<name>A0A9X2W9F6_9ENTR</name>
<evidence type="ECO:0000256" key="3">
    <source>
        <dbReference type="ARBA" id="ARBA00022741"/>
    </source>
</evidence>
<evidence type="ECO:0000256" key="2">
    <source>
        <dbReference type="ARBA" id="ARBA00022679"/>
    </source>
</evidence>
<dbReference type="Proteomes" id="UP001150641">
    <property type="component" value="Unassembled WGS sequence"/>
</dbReference>
<protein>
    <submittedName>
        <fullName evidence="8">Aminoimidazole riboside kinase</fullName>
    </submittedName>
</protein>
<keyword evidence="4 6" id="KW-0418">Kinase</keyword>
<dbReference type="EMBL" id="JALHAP010000075">
    <property type="protein sequence ID" value="MCT4701714.1"/>
    <property type="molecule type" value="Genomic_DNA"/>
</dbReference>
<dbReference type="NCBIfam" id="NF006957">
    <property type="entry name" value="PRK09434.1"/>
    <property type="match status" value="1"/>
</dbReference>
<evidence type="ECO:0000256" key="5">
    <source>
        <dbReference type="ARBA" id="ARBA00022840"/>
    </source>
</evidence>
<keyword evidence="9" id="KW-1185">Reference proteome</keyword>
<evidence type="ECO:0000313" key="8">
    <source>
        <dbReference type="EMBL" id="MCT4701714.1"/>
    </source>
</evidence>
<comment type="caution">
    <text evidence="8">The sequence shown here is derived from an EMBL/GenBank/DDBJ whole genome shotgun (WGS) entry which is preliminary data.</text>
</comment>
<dbReference type="CDD" id="cd01167">
    <property type="entry name" value="bac_FRK"/>
    <property type="match status" value="1"/>
</dbReference>
<dbReference type="GO" id="GO:0005524">
    <property type="term" value="F:ATP binding"/>
    <property type="evidence" value="ECO:0007669"/>
    <property type="project" value="UniProtKB-KW"/>
</dbReference>
<dbReference type="SUPFAM" id="SSF53613">
    <property type="entry name" value="Ribokinase-like"/>
    <property type="match status" value="1"/>
</dbReference>
<dbReference type="InterPro" id="IPR002173">
    <property type="entry name" value="Carboh/pur_kinase_PfkB_CS"/>
</dbReference>
<comment type="similarity">
    <text evidence="1 6">Belongs to the carbohydrate kinase PfkB family.</text>
</comment>
<dbReference type="RefSeq" id="WP_271122538.1">
    <property type="nucleotide sequence ID" value="NZ_JALHAN010000062.1"/>
</dbReference>
<gene>
    <name evidence="8" type="ORF">MUA00_07835</name>
</gene>
<dbReference type="Pfam" id="PF00294">
    <property type="entry name" value="PfkB"/>
    <property type="match status" value="1"/>
</dbReference>
<dbReference type="InterPro" id="IPR050306">
    <property type="entry name" value="PfkB_Carbo_kinase"/>
</dbReference>